<evidence type="ECO:0000256" key="12">
    <source>
        <dbReference type="SAM" id="Phobius"/>
    </source>
</evidence>
<keyword evidence="5 12" id="KW-0812">Transmembrane</keyword>
<keyword evidence="9" id="KW-0406">Ion transport</keyword>
<feature type="transmembrane region" description="Helical" evidence="12">
    <location>
        <begin position="426"/>
        <end position="446"/>
    </location>
</feature>
<evidence type="ECO:0000256" key="4">
    <source>
        <dbReference type="ARBA" id="ARBA00022475"/>
    </source>
</evidence>
<evidence type="ECO:0000313" key="14">
    <source>
        <dbReference type="Proteomes" id="UP000605259"/>
    </source>
</evidence>
<dbReference type="GO" id="GO:0005886">
    <property type="term" value="C:plasma membrane"/>
    <property type="evidence" value="ECO:0007669"/>
    <property type="project" value="UniProtKB-SubCell"/>
</dbReference>
<feature type="transmembrane region" description="Helical" evidence="12">
    <location>
        <begin position="466"/>
        <end position="487"/>
    </location>
</feature>
<dbReference type="FunFam" id="1.20.1730.10:FF:000009">
    <property type="entry name" value="Cation acetate symporter"/>
    <property type="match status" value="1"/>
</dbReference>
<feature type="transmembrane region" description="Helical" evidence="12">
    <location>
        <begin position="6"/>
        <end position="24"/>
    </location>
</feature>
<keyword evidence="7 12" id="KW-1133">Transmembrane helix</keyword>
<evidence type="ECO:0000256" key="11">
    <source>
        <dbReference type="RuleBase" id="RU362091"/>
    </source>
</evidence>
<feature type="transmembrane region" description="Helical" evidence="12">
    <location>
        <begin position="45"/>
        <end position="68"/>
    </location>
</feature>
<evidence type="ECO:0000256" key="1">
    <source>
        <dbReference type="ARBA" id="ARBA00004651"/>
    </source>
</evidence>
<dbReference type="PROSITE" id="PS00456">
    <property type="entry name" value="NA_SOLUT_SYMP_1"/>
    <property type="match status" value="1"/>
</dbReference>
<dbReference type="Pfam" id="PF00474">
    <property type="entry name" value="SSF"/>
    <property type="match status" value="1"/>
</dbReference>
<dbReference type="InterPro" id="IPR038377">
    <property type="entry name" value="Na/Glc_symporter_sf"/>
</dbReference>
<feature type="transmembrane region" description="Helical" evidence="12">
    <location>
        <begin position="370"/>
        <end position="389"/>
    </location>
</feature>
<feature type="transmembrane region" description="Helical" evidence="12">
    <location>
        <begin position="74"/>
        <end position="92"/>
    </location>
</feature>
<evidence type="ECO:0000256" key="9">
    <source>
        <dbReference type="ARBA" id="ARBA00023065"/>
    </source>
</evidence>
<feature type="transmembrane region" description="Helical" evidence="12">
    <location>
        <begin position="149"/>
        <end position="170"/>
    </location>
</feature>
<dbReference type="GO" id="GO:0006811">
    <property type="term" value="P:monoatomic ion transport"/>
    <property type="evidence" value="ECO:0007669"/>
    <property type="project" value="UniProtKB-KW"/>
</dbReference>
<keyword evidence="3" id="KW-0813">Transport</keyword>
<dbReference type="InterPro" id="IPR018212">
    <property type="entry name" value="Na/solute_symporter_CS"/>
</dbReference>
<evidence type="ECO:0000256" key="10">
    <source>
        <dbReference type="ARBA" id="ARBA00023136"/>
    </source>
</evidence>
<dbReference type="Gene3D" id="1.20.1730.10">
    <property type="entry name" value="Sodium/glucose cotransporter"/>
    <property type="match status" value="1"/>
</dbReference>
<dbReference type="GO" id="GO:0006847">
    <property type="term" value="P:plasma membrane acetate transport"/>
    <property type="evidence" value="ECO:0007669"/>
    <property type="project" value="TreeGrafter"/>
</dbReference>
<dbReference type="PROSITE" id="PS50283">
    <property type="entry name" value="NA_SOLUT_SYMP_3"/>
    <property type="match status" value="1"/>
</dbReference>
<dbReference type="InterPro" id="IPR001734">
    <property type="entry name" value="Na/solute_symporter"/>
</dbReference>
<comment type="similarity">
    <text evidence="2 11">Belongs to the sodium:solute symporter (SSF) (TC 2.A.21) family.</text>
</comment>
<dbReference type="PANTHER" id="PTHR48086:SF6">
    <property type="entry name" value="CATION_ACETATE SYMPORTER ACTP"/>
    <property type="match status" value="1"/>
</dbReference>
<evidence type="ECO:0000256" key="3">
    <source>
        <dbReference type="ARBA" id="ARBA00022448"/>
    </source>
</evidence>
<feature type="transmembrane region" description="Helical" evidence="12">
    <location>
        <begin position="235"/>
        <end position="256"/>
    </location>
</feature>
<dbReference type="EMBL" id="BMFK01000001">
    <property type="protein sequence ID" value="GGE56857.1"/>
    <property type="molecule type" value="Genomic_DNA"/>
</dbReference>
<dbReference type="AlphaFoldDB" id="A0A917EKY2"/>
<dbReference type="CDD" id="cd11480">
    <property type="entry name" value="SLC5sbd_u4"/>
    <property type="match status" value="1"/>
</dbReference>
<keyword evidence="14" id="KW-1185">Reference proteome</keyword>
<gene>
    <name evidence="13" type="ORF">GCM10007140_03960</name>
</gene>
<evidence type="ECO:0000256" key="8">
    <source>
        <dbReference type="ARBA" id="ARBA00023053"/>
    </source>
</evidence>
<dbReference type="GO" id="GO:0015293">
    <property type="term" value="F:symporter activity"/>
    <property type="evidence" value="ECO:0007669"/>
    <property type="project" value="UniProtKB-KW"/>
</dbReference>
<feature type="transmembrane region" description="Helical" evidence="12">
    <location>
        <begin position="320"/>
        <end position="349"/>
    </location>
</feature>
<proteinExistence type="inferred from homology"/>
<evidence type="ECO:0000256" key="2">
    <source>
        <dbReference type="ARBA" id="ARBA00006434"/>
    </source>
</evidence>
<protein>
    <submittedName>
        <fullName evidence="13">Cation acetate symporter</fullName>
    </submittedName>
</protein>
<feature type="transmembrane region" description="Helical" evidence="12">
    <location>
        <begin position="182"/>
        <end position="202"/>
    </location>
</feature>
<dbReference type="GO" id="GO:0015123">
    <property type="term" value="F:acetate transmembrane transporter activity"/>
    <property type="evidence" value="ECO:0007669"/>
    <property type="project" value="TreeGrafter"/>
</dbReference>
<evidence type="ECO:0000313" key="13">
    <source>
        <dbReference type="EMBL" id="GGE56857.1"/>
    </source>
</evidence>
<comment type="caution">
    <text evidence="13">The sequence shown here is derived from an EMBL/GenBank/DDBJ whole genome shotgun (WGS) entry which is preliminary data.</text>
</comment>
<reference evidence="13" key="1">
    <citation type="journal article" date="2014" name="Int. J. Syst. Evol. Microbiol.">
        <title>Complete genome sequence of Corynebacterium casei LMG S-19264T (=DSM 44701T), isolated from a smear-ripened cheese.</title>
        <authorList>
            <consortium name="US DOE Joint Genome Institute (JGI-PGF)"/>
            <person name="Walter F."/>
            <person name="Albersmeier A."/>
            <person name="Kalinowski J."/>
            <person name="Ruckert C."/>
        </authorList>
    </citation>
    <scope>NUCLEOTIDE SEQUENCE</scope>
    <source>
        <strain evidence="13">CGMCC 1.12698</strain>
    </source>
</reference>
<keyword evidence="6" id="KW-0769">Symport</keyword>
<evidence type="ECO:0000256" key="6">
    <source>
        <dbReference type="ARBA" id="ARBA00022847"/>
    </source>
</evidence>
<dbReference type="NCBIfam" id="TIGR00813">
    <property type="entry name" value="sss"/>
    <property type="match status" value="1"/>
</dbReference>
<feature type="transmembrane region" description="Helical" evidence="12">
    <location>
        <begin position="395"/>
        <end position="419"/>
    </location>
</feature>
<organism evidence="13 14">
    <name type="scientific">Priestia taiwanensis</name>
    <dbReference type="NCBI Taxonomy" id="1347902"/>
    <lineage>
        <taxon>Bacteria</taxon>
        <taxon>Bacillati</taxon>
        <taxon>Bacillota</taxon>
        <taxon>Bacilli</taxon>
        <taxon>Bacillales</taxon>
        <taxon>Bacillaceae</taxon>
        <taxon>Priestia</taxon>
    </lineage>
</organism>
<dbReference type="RefSeq" id="WP_188386773.1">
    <property type="nucleotide sequence ID" value="NZ_BMFK01000001.1"/>
</dbReference>
<dbReference type="Proteomes" id="UP000605259">
    <property type="component" value="Unassembled WGS sequence"/>
</dbReference>
<comment type="subcellular location">
    <subcellularLocation>
        <location evidence="1">Cell membrane</location>
        <topology evidence="1">Multi-pass membrane protein</topology>
    </subcellularLocation>
</comment>
<name>A0A917EKY2_9BACI</name>
<evidence type="ECO:0000256" key="7">
    <source>
        <dbReference type="ARBA" id="ARBA00022989"/>
    </source>
</evidence>
<feature type="transmembrane region" description="Helical" evidence="12">
    <location>
        <begin position="120"/>
        <end position="143"/>
    </location>
</feature>
<accession>A0A917EKY2</accession>
<dbReference type="InterPro" id="IPR050277">
    <property type="entry name" value="Sodium:Solute_Symporter"/>
</dbReference>
<keyword evidence="8" id="KW-0915">Sodium</keyword>
<reference evidence="13" key="2">
    <citation type="submission" date="2020-09" db="EMBL/GenBank/DDBJ databases">
        <authorList>
            <person name="Sun Q."/>
            <person name="Zhou Y."/>
        </authorList>
    </citation>
    <scope>NUCLEOTIDE SEQUENCE</scope>
    <source>
        <strain evidence="13">CGMCC 1.12698</strain>
    </source>
</reference>
<evidence type="ECO:0000256" key="5">
    <source>
        <dbReference type="ARBA" id="ARBA00022692"/>
    </source>
</evidence>
<dbReference type="PANTHER" id="PTHR48086">
    <property type="entry name" value="SODIUM/PROLINE SYMPORTER-RELATED"/>
    <property type="match status" value="1"/>
</dbReference>
<feature type="transmembrane region" description="Helical" evidence="12">
    <location>
        <begin position="268"/>
        <end position="293"/>
    </location>
</feature>
<keyword evidence="10 12" id="KW-0472">Membrane</keyword>
<sequence>MNGTAFALFLAIVLGTLYITYWASKKTKNATEFYTAGGGLTGFQNGLAIAGDYMSAASFLGIAGMVALNGFDGFFYSVGFLVGYIVVLYLVAEPLRNLGKYTLADMISARFDTKKVRGVAAMNTITISIFYMIAQLVGAGALIKLLMGIEYTTSVLIVGALMTIYVIFGGMTATSWVQIIKAVLLMIGTFIISMIVFGKFGFNLLNMFEEVKNSTPLKDAFLNPGVKYTNGLDTISLTLGLVLGTAGLPHILVRFFTVRDAKTARKSVVTATWIIGAFYIMTVFLGFGAAAFVGKEAILKADPAGNMAAPLLAEVLGGNFLFAFISAVAFATILAVVAGLVLTGAGAFAHDFYNEILRKGKATQQEQMKMARFAAVGVSVISIALALFAQKLNVAFLVSLAFAVGASANLPVILFTIYWKKFNTTGAVTGMLTGLFSSLLLVALSPNVWNPVAGKAILIGDPIFPLTTPGIVSIPLGFLAAYIGTVIGNKKADKEKYNEILVKSNTGYGVHKASDH</sequence>
<keyword evidence="4" id="KW-1003">Cell membrane</keyword>